<keyword evidence="1" id="KW-0732">Signal</keyword>
<dbReference type="EMBL" id="KV426131">
    <property type="protein sequence ID" value="KZV87246.1"/>
    <property type="molecule type" value="Genomic_DNA"/>
</dbReference>
<dbReference type="InParanoid" id="A0A165ELW2"/>
<organism evidence="2 3">
    <name type="scientific">Exidia glandulosa HHB12029</name>
    <dbReference type="NCBI Taxonomy" id="1314781"/>
    <lineage>
        <taxon>Eukaryota</taxon>
        <taxon>Fungi</taxon>
        <taxon>Dikarya</taxon>
        <taxon>Basidiomycota</taxon>
        <taxon>Agaricomycotina</taxon>
        <taxon>Agaricomycetes</taxon>
        <taxon>Auriculariales</taxon>
        <taxon>Exidiaceae</taxon>
        <taxon>Exidia</taxon>
    </lineage>
</organism>
<reference evidence="2 3" key="1">
    <citation type="journal article" date="2016" name="Mol. Biol. Evol.">
        <title>Comparative Genomics of Early-Diverging Mushroom-Forming Fungi Provides Insights into the Origins of Lignocellulose Decay Capabilities.</title>
        <authorList>
            <person name="Nagy L.G."/>
            <person name="Riley R."/>
            <person name="Tritt A."/>
            <person name="Adam C."/>
            <person name="Daum C."/>
            <person name="Floudas D."/>
            <person name="Sun H."/>
            <person name="Yadav J.S."/>
            <person name="Pangilinan J."/>
            <person name="Larsson K.H."/>
            <person name="Matsuura K."/>
            <person name="Barry K."/>
            <person name="Labutti K."/>
            <person name="Kuo R."/>
            <person name="Ohm R.A."/>
            <person name="Bhattacharya S.S."/>
            <person name="Shirouzu T."/>
            <person name="Yoshinaga Y."/>
            <person name="Martin F.M."/>
            <person name="Grigoriev I.V."/>
            <person name="Hibbett D.S."/>
        </authorList>
    </citation>
    <scope>NUCLEOTIDE SEQUENCE [LARGE SCALE GENOMIC DNA]</scope>
    <source>
        <strain evidence="2 3">HHB12029</strain>
    </source>
</reference>
<dbReference type="Pfam" id="PF14099">
    <property type="entry name" value="Polysacc_lyase"/>
    <property type="match status" value="1"/>
</dbReference>
<keyword evidence="3" id="KW-1185">Reference proteome</keyword>
<name>A0A165ELW2_EXIGL</name>
<dbReference type="AlphaFoldDB" id="A0A165ELW2"/>
<dbReference type="Gene3D" id="2.60.120.200">
    <property type="match status" value="1"/>
</dbReference>
<accession>A0A165ELW2</accession>
<feature type="chain" id="PRO_5007857290" description="Concanavalin A-like lectin/glucanase" evidence="1">
    <location>
        <begin position="19"/>
        <end position="282"/>
    </location>
</feature>
<evidence type="ECO:0000256" key="1">
    <source>
        <dbReference type="SAM" id="SignalP"/>
    </source>
</evidence>
<dbReference type="OrthoDB" id="3233795at2759"/>
<proteinExistence type="predicted"/>
<dbReference type="Proteomes" id="UP000077266">
    <property type="component" value="Unassembled WGS sequence"/>
</dbReference>
<gene>
    <name evidence="2" type="ORF">EXIGLDRAFT_840110</name>
</gene>
<evidence type="ECO:0000313" key="2">
    <source>
        <dbReference type="EMBL" id="KZV87246.1"/>
    </source>
</evidence>
<protein>
    <recommendedName>
        <fullName evidence="4">Concanavalin A-like lectin/glucanase</fullName>
    </recommendedName>
</protein>
<sequence>MRFFLLLSLSLCASLARSKLLVNYTGGQPATVLGVVELEGQDLGDRLSILDAGDEAYIQPVLDDKTNMSALRFHRDSHYRRAEVRSLYGDVEANKTYYIGYTLRVPKMRDHLVIFQWKKQDKLAAPRQNIPFHLFFSGPDQLSLEYTTPGSNGSNRTTYWTGNFSTGHDASFIHTIGMAINTCLDGRGSLELFLDGKPAVRLDGAQLFTGATYPKFGIYRAEADAEKDVDADEYAVDSFVYRVQISDGGWADVAEAAGLSDDVVALLEATEPRSASKWSTTL</sequence>
<evidence type="ECO:0000313" key="3">
    <source>
        <dbReference type="Proteomes" id="UP000077266"/>
    </source>
</evidence>
<evidence type="ECO:0008006" key="4">
    <source>
        <dbReference type="Google" id="ProtNLM"/>
    </source>
</evidence>
<feature type="signal peptide" evidence="1">
    <location>
        <begin position="1"/>
        <end position="18"/>
    </location>
</feature>
<dbReference type="InterPro" id="IPR025975">
    <property type="entry name" value="Polysacc_lyase"/>
</dbReference>